<dbReference type="AlphaFoldDB" id="A0A9D2RI64"/>
<evidence type="ECO:0000259" key="2">
    <source>
        <dbReference type="Pfam" id="PF00582"/>
    </source>
</evidence>
<comment type="similarity">
    <text evidence="1">Belongs to the universal stress protein A family.</text>
</comment>
<name>A0A9D2RI64_9BURK</name>
<feature type="domain" description="UspA" evidence="2">
    <location>
        <begin position="3"/>
        <end position="141"/>
    </location>
</feature>
<gene>
    <name evidence="3" type="ORF">H9906_05360</name>
</gene>
<dbReference type="InterPro" id="IPR006015">
    <property type="entry name" value="Universal_stress_UspA"/>
</dbReference>
<sequence>MYKILVPVDGSDSAARALEAALEMAHRFQDAELHVVTVQSPIISGNVSRFFSPEVLDAYYQDEGQNALLSISPQLEASNVPYTKEVIVGDIAEEINHYVSEHGCQHIVMGTRGLSAMPSLIMGSVTSKVIHQAKVPVTLIK</sequence>
<dbReference type="PRINTS" id="PR01438">
    <property type="entry name" value="UNVRSLSTRESS"/>
</dbReference>
<dbReference type="InterPro" id="IPR014729">
    <property type="entry name" value="Rossmann-like_a/b/a_fold"/>
</dbReference>
<evidence type="ECO:0000256" key="1">
    <source>
        <dbReference type="ARBA" id="ARBA00008791"/>
    </source>
</evidence>
<accession>A0A9D2RI64</accession>
<dbReference type="SUPFAM" id="SSF52402">
    <property type="entry name" value="Adenine nucleotide alpha hydrolases-like"/>
    <property type="match status" value="1"/>
</dbReference>
<protein>
    <submittedName>
        <fullName evidence="3">Universal stress protein</fullName>
    </submittedName>
</protein>
<reference evidence="3" key="2">
    <citation type="submission" date="2021-04" db="EMBL/GenBank/DDBJ databases">
        <authorList>
            <person name="Gilroy R."/>
        </authorList>
    </citation>
    <scope>NUCLEOTIDE SEQUENCE</scope>
    <source>
        <strain evidence="3">9264</strain>
    </source>
</reference>
<dbReference type="PANTHER" id="PTHR46268">
    <property type="entry name" value="STRESS RESPONSE PROTEIN NHAX"/>
    <property type="match status" value="1"/>
</dbReference>
<dbReference type="EMBL" id="DWUQ01000107">
    <property type="protein sequence ID" value="HJD44444.1"/>
    <property type="molecule type" value="Genomic_DNA"/>
</dbReference>
<dbReference type="Pfam" id="PF00582">
    <property type="entry name" value="Usp"/>
    <property type="match status" value="1"/>
</dbReference>
<reference evidence="3" key="1">
    <citation type="journal article" date="2021" name="PeerJ">
        <title>Extensive microbial diversity within the chicken gut microbiome revealed by metagenomics and culture.</title>
        <authorList>
            <person name="Gilroy R."/>
            <person name="Ravi A."/>
            <person name="Getino M."/>
            <person name="Pursley I."/>
            <person name="Horton D.L."/>
            <person name="Alikhan N.F."/>
            <person name="Baker D."/>
            <person name="Gharbi K."/>
            <person name="Hall N."/>
            <person name="Watson M."/>
            <person name="Adriaenssens E.M."/>
            <person name="Foster-Nyarko E."/>
            <person name="Jarju S."/>
            <person name="Secka A."/>
            <person name="Antonio M."/>
            <person name="Oren A."/>
            <person name="Chaudhuri R.R."/>
            <person name="La Ragione R."/>
            <person name="Hildebrand F."/>
            <person name="Pallen M.J."/>
        </authorList>
    </citation>
    <scope>NUCLEOTIDE SEQUENCE</scope>
    <source>
        <strain evidence="3">9264</strain>
    </source>
</reference>
<dbReference type="Gene3D" id="3.40.50.620">
    <property type="entry name" value="HUPs"/>
    <property type="match status" value="1"/>
</dbReference>
<evidence type="ECO:0000313" key="4">
    <source>
        <dbReference type="Proteomes" id="UP000823889"/>
    </source>
</evidence>
<evidence type="ECO:0000313" key="3">
    <source>
        <dbReference type="EMBL" id="HJD44444.1"/>
    </source>
</evidence>
<dbReference type="Proteomes" id="UP000823889">
    <property type="component" value="Unassembled WGS sequence"/>
</dbReference>
<organism evidence="3 4">
    <name type="scientific">Candidatus Paenalcaligenes intestinipullorum</name>
    <dbReference type="NCBI Taxonomy" id="2838718"/>
    <lineage>
        <taxon>Bacteria</taxon>
        <taxon>Pseudomonadati</taxon>
        <taxon>Pseudomonadota</taxon>
        <taxon>Betaproteobacteria</taxon>
        <taxon>Burkholderiales</taxon>
        <taxon>Alcaligenaceae</taxon>
        <taxon>Paenalcaligenes</taxon>
    </lineage>
</organism>
<dbReference type="InterPro" id="IPR006016">
    <property type="entry name" value="UspA"/>
</dbReference>
<dbReference type="PANTHER" id="PTHR46268:SF6">
    <property type="entry name" value="UNIVERSAL STRESS PROTEIN UP12"/>
    <property type="match status" value="1"/>
</dbReference>
<comment type="caution">
    <text evidence="3">The sequence shown here is derived from an EMBL/GenBank/DDBJ whole genome shotgun (WGS) entry which is preliminary data.</text>
</comment>
<proteinExistence type="inferred from homology"/>
<dbReference type="CDD" id="cd00293">
    <property type="entry name" value="USP-like"/>
    <property type="match status" value="1"/>
</dbReference>